<accession>A0ABW8C3F3</accession>
<keyword evidence="1" id="KW-0732">Signal</keyword>
<dbReference type="InterPro" id="IPR039564">
    <property type="entry name" value="Peptidase_C39-like"/>
</dbReference>
<organism evidence="3 4">
    <name type="scientific">Streptomyces fildesensis</name>
    <dbReference type="NCBI Taxonomy" id="375757"/>
    <lineage>
        <taxon>Bacteria</taxon>
        <taxon>Bacillati</taxon>
        <taxon>Actinomycetota</taxon>
        <taxon>Actinomycetes</taxon>
        <taxon>Kitasatosporales</taxon>
        <taxon>Streptomycetaceae</taxon>
        <taxon>Streptomyces</taxon>
    </lineage>
</organism>
<feature type="chain" id="PRO_5046677484" evidence="1">
    <location>
        <begin position="38"/>
        <end position="227"/>
    </location>
</feature>
<name>A0ABW8C3F3_9ACTN</name>
<feature type="domain" description="Peptidase C39-like" evidence="2">
    <location>
        <begin position="54"/>
        <end position="193"/>
    </location>
</feature>
<dbReference type="Proteomes" id="UP001614394">
    <property type="component" value="Unassembled WGS sequence"/>
</dbReference>
<gene>
    <name evidence="3" type="ORF">ACIGXA_10425</name>
</gene>
<dbReference type="Pfam" id="PF13529">
    <property type="entry name" value="Peptidase_C39_2"/>
    <property type="match status" value="1"/>
</dbReference>
<sequence length="227" mass="24716">MLRRTTRRRARGRATMMGLVLFSALAAVLAPASPALADPPGGGLPGTVFIGRSWYAQENGNFCAPASVQMALQSRLGSTPHSQTTYANHMGTDGNGTDSAQEVATELNNSGNTRWYEFKTIDWNPTQAQRNLFKYDVMFDIDRGYPMVVNLWIPAGYTGAPPNYPNQNRTIFHYVTVVGYANNGDTVYVYDPAAEGAGGQGWGNVPRQWTMSTYDLETLIGGKGYAA</sequence>
<comment type="caution">
    <text evidence="3">The sequence shown here is derived from an EMBL/GenBank/DDBJ whole genome shotgun (WGS) entry which is preliminary data.</text>
</comment>
<dbReference type="RefSeq" id="WP_399646745.1">
    <property type="nucleotide sequence ID" value="NZ_JBITYG010000002.1"/>
</dbReference>
<reference evidence="3 4" key="1">
    <citation type="submission" date="2024-10" db="EMBL/GenBank/DDBJ databases">
        <title>The Natural Products Discovery Center: Release of the First 8490 Sequenced Strains for Exploring Actinobacteria Biosynthetic Diversity.</title>
        <authorList>
            <person name="Kalkreuter E."/>
            <person name="Kautsar S.A."/>
            <person name="Yang D."/>
            <person name="Bader C.D."/>
            <person name="Teijaro C.N."/>
            <person name="Fluegel L."/>
            <person name="Davis C.M."/>
            <person name="Simpson J.R."/>
            <person name="Lauterbach L."/>
            <person name="Steele A.D."/>
            <person name="Gui C."/>
            <person name="Meng S."/>
            <person name="Li G."/>
            <person name="Viehrig K."/>
            <person name="Ye F."/>
            <person name="Su P."/>
            <person name="Kiefer A.F."/>
            <person name="Nichols A."/>
            <person name="Cepeda A.J."/>
            <person name="Yan W."/>
            <person name="Fan B."/>
            <person name="Jiang Y."/>
            <person name="Adhikari A."/>
            <person name="Zheng C.-J."/>
            <person name="Schuster L."/>
            <person name="Cowan T.M."/>
            <person name="Smanski M.J."/>
            <person name="Chevrette M.G."/>
            <person name="De Carvalho L.P.S."/>
            <person name="Shen B."/>
        </authorList>
    </citation>
    <scope>NUCLEOTIDE SEQUENCE [LARGE SCALE GENOMIC DNA]</scope>
    <source>
        <strain evidence="3 4">NPDC053399</strain>
    </source>
</reference>
<evidence type="ECO:0000256" key="1">
    <source>
        <dbReference type="SAM" id="SignalP"/>
    </source>
</evidence>
<evidence type="ECO:0000259" key="2">
    <source>
        <dbReference type="Pfam" id="PF13529"/>
    </source>
</evidence>
<evidence type="ECO:0000313" key="4">
    <source>
        <dbReference type="Proteomes" id="UP001614394"/>
    </source>
</evidence>
<keyword evidence="4" id="KW-1185">Reference proteome</keyword>
<dbReference type="EMBL" id="JBITYG010000002">
    <property type="protein sequence ID" value="MFI9100934.1"/>
    <property type="molecule type" value="Genomic_DNA"/>
</dbReference>
<protein>
    <submittedName>
        <fullName evidence="3">C39 family peptidase</fullName>
    </submittedName>
</protein>
<evidence type="ECO:0000313" key="3">
    <source>
        <dbReference type="EMBL" id="MFI9100934.1"/>
    </source>
</evidence>
<proteinExistence type="predicted"/>
<dbReference type="Gene3D" id="3.90.70.10">
    <property type="entry name" value="Cysteine proteinases"/>
    <property type="match status" value="1"/>
</dbReference>
<feature type="signal peptide" evidence="1">
    <location>
        <begin position="1"/>
        <end position="37"/>
    </location>
</feature>